<keyword evidence="2" id="KW-0812">Transmembrane</keyword>
<accession>A0A0F0LGN9</accession>
<dbReference type="PATRIC" id="fig|582680.6.peg.2842"/>
<feature type="region of interest" description="Disordered" evidence="1">
    <location>
        <begin position="198"/>
        <end position="219"/>
    </location>
</feature>
<protein>
    <recommendedName>
        <fullName evidence="3">DUF4232 domain-containing protein</fullName>
    </recommendedName>
</protein>
<dbReference type="Proteomes" id="UP000033740">
    <property type="component" value="Unassembled WGS sequence"/>
</dbReference>
<feature type="transmembrane region" description="Helical" evidence="2">
    <location>
        <begin position="56"/>
        <end position="81"/>
    </location>
</feature>
<evidence type="ECO:0000259" key="3">
    <source>
        <dbReference type="Pfam" id="PF14016"/>
    </source>
</evidence>
<dbReference type="EMBL" id="JYIX01000037">
    <property type="protein sequence ID" value="KJL32298.1"/>
    <property type="molecule type" value="Genomic_DNA"/>
</dbReference>
<dbReference type="AlphaFoldDB" id="A0A0F0LGN9"/>
<evidence type="ECO:0000256" key="2">
    <source>
        <dbReference type="SAM" id="Phobius"/>
    </source>
</evidence>
<dbReference type="Pfam" id="PF14016">
    <property type="entry name" value="DUF4232"/>
    <property type="match status" value="1"/>
</dbReference>
<evidence type="ECO:0000313" key="4">
    <source>
        <dbReference type="EMBL" id="KJL32298.1"/>
    </source>
</evidence>
<feature type="transmembrane region" description="Helical" evidence="2">
    <location>
        <begin position="166"/>
        <end position="184"/>
    </location>
</feature>
<feature type="domain" description="DUF4232" evidence="3">
    <location>
        <begin position="237"/>
        <end position="367"/>
    </location>
</feature>
<keyword evidence="5" id="KW-1185">Reference proteome</keyword>
<dbReference type="RefSeq" id="WP_082076787.1">
    <property type="nucleotide sequence ID" value="NZ_JYIX01000037.1"/>
</dbReference>
<keyword evidence="2" id="KW-1133">Transmembrane helix</keyword>
<comment type="caution">
    <text evidence="4">The sequence shown here is derived from an EMBL/GenBank/DDBJ whole genome shotgun (WGS) entry which is preliminary data.</text>
</comment>
<organism evidence="4 5">
    <name type="scientific">Microbacterium azadirachtae</name>
    <dbReference type="NCBI Taxonomy" id="582680"/>
    <lineage>
        <taxon>Bacteria</taxon>
        <taxon>Bacillati</taxon>
        <taxon>Actinomycetota</taxon>
        <taxon>Actinomycetes</taxon>
        <taxon>Micrococcales</taxon>
        <taxon>Microbacteriaceae</taxon>
        <taxon>Microbacterium</taxon>
    </lineage>
</organism>
<keyword evidence="2" id="KW-0472">Membrane</keyword>
<sequence>MGTGMGRRLLGGGMLAALWVLCGWLPYLLSSAGGSLATLGQIVPSPMNGQFFGAPPGWAILLHAIAVLLVGGGYVLAIMLLDRRGARTFLAAWLAAVIVGFAVGGVLDLGAMVAAVSWGGFRTAIGAAGSTMLAVFWGFAVGWIPASVVRQRSAPEVRRDAPAARVVAVLGAAVVVLAAALPAVSAGANDAAQRAIAADRGPTPSDPDGAAAPDPAAPGIAVPTVAPSAETPGTGACTAEQLELLAPPVDGATGHRLQTLQAINVSEKACVLNGYPDVAFGDQNGHVIEVDLQRGSSFMASDPGAAPVTLAPGASAKAGIGWDANSTQGQLVARSLHAAVRAGETRQIWTNGFDVVPGAELHLTAWQADQVVG</sequence>
<dbReference type="InterPro" id="IPR025326">
    <property type="entry name" value="DUF4232"/>
</dbReference>
<evidence type="ECO:0000313" key="5">
    <source>
        <dbReference type="Proteomes" id="UP000033740"/>
    </source>
</evidence>
<dbReference type="STRING" id="582680.RS86_02770"/>
<reference evidence="4 5" key="1">
    <citation type="submission" date="2015-02" db="EMBL/GenBank/DDBJ databases">
        <title>Draft genome sequences of ten Microbacterium spp. with emphasis on heavy metal contaminated environments.</title>
        <authorList>
            <person name="Corretto E."/>
        </authorList>
    </citation>
    <scope>NUCLEOTIDE SEQUENCE [LARGE SCALE GENOMIC DNA]</scope>
    <source>
        <strain evidence="4 5">ARN176</strain>
    </source>
</reference>
<name>A0A0F0LGN9_9MICO</name>
<gene>
    <name evidence="4" type="ORF">RS86_02770</name>
</gene>
<feature type="transmembrane region" description="Helical" evidence="2">
    <location>
        <begin position="124"/>
        <end position="146"/>
    </location>
</feature>
<proteinExistence type="predicted"/>
<evidence type="ECO:0000256" key="1">
    <source>
        <dbReference type="SAM" id="MobiDB-lite"/>
    </source>
</evidence>
<feature type="transmembrane region" description="Helical" evidence="2">
    <location>
        <begin position="93"/>
        <end position="118"/>
    </location>
</feature>